<name>A0ABP0CKE0_9PEZI</name>
<evidence type="ECO:0000256" key="1">
    <source>
        <dbReference type="SAM" id="MobiDB-lite"/>
    </source>
</evidence>
<accession>A0ABP0CKE0</accession>
<evidence type="ECO:0000313" key="2">
    <source>
        <dbReference type="EMBL" id="CAK7232554.1"/>
    </source>
</evidence>
<feature type="compositionally biased region" description="Acidic residues" evidence="1">
    <location>
        <begin position="209"/>
        <end position="226"/>
    </location>
</feature>
<dbReference type="Proteomes" id="UP001642405">
    <property type="component" value="Unassembled WGS sequence"/>
</dbReference>
<reference evidence="2 3" key="1">
    <citation type="submission" date="2024-01" db="EMBL/GenBank/DDBJ databases">
        <authorList>
            <person name="Allen C."/>
            <person name="Tagirdzhanova G."/>
        </authorList>
    </citation>
    <scope>NUCLEOTIDE SEQUENCE [LARGE SCALE GENOMIC DNA]</scope>
</reference>
<organism evidence="2 3">
    <name type="scientific">Sporothrix curviconia</name>
    <dbReference type="NCBI Taxonomy" id="1260050"/>
    <lineage>
        <taxon>Eukaryota</taxon>
        <taxon>Fungi</taxon>
        <taxon>Dikarya</taxon>
        <taxon>Ascomycota</taxon>
        <taxon>Pezizomycotina</taxon>
        <taxon>Sordariomycetes</taxon>
        <taxon>Sordariomycetidae</taxon>
        <taxon>Ophiostomatales</taxon>
        <taxon>Ophiostomataceae</taxon>
        <taxon>Sporothrix</taxon>
    </lineage>
</organism>
<feature type="region of interest" description="Disordered" evidence="1">
    <location>
        <begin position="200"/>
        <end position="265"/>
    </location>
</feature>
<comment type="caution">
    <text evidence="2">The sequence shown here is derived from an EMBL/GenBank/DDBJ whole genome shotgun (WGS) entry which is preliminary data.</text>
</comment>
<gene>
    <name evidence="2" type="ORF">SCUCBS95973_008297</name>
</gene>
<feature type="compositionally biased region" description="Gly residues" evidence="1">
    <location>
        <begin position="227"/>
        <end position="243"/>
    </location>
</feature>
<sequence>MDDDDHSDGGGGGDGAHLLYHPAIEVSLTFTLDELRAVAHDAAPSKEELFDAQRSLLRTATARISRKGLSTDTESYRRLGILIPYWKRPARFEAVLHALHDYWNHHRTARSLGRSAPFRKVREKAANYLRRLARNEAEANSNDDDDDEELDDEECALPTATMVSVFRLVNGNLEIPPTLFKALAMAGRIEDAFFPDEPSMWEQAPATENGDDDASDDTDDGGDTDDGQGGGGGPDDNGGGGNNDGDNIDNGDDVSFIGQNPADNTPQVNAHVLQAMDQFMQQMQNGPSGGISRNNNHNSNGTRGGQAGTRFASLPQFVQRMLGINNNGNAGGVQSFSSPWDGIPPMMDPSAMFMPAMGAAMFGFMQGMTMMSTVASVAGSINQGGNAVASRPPARRLLAVPEPAAKPKAAAKAKTKTKAKTSVATAAPFTKTPSASAFGAMRVVPPPSSASSASSAFSASMKRKAPAAYAYSQPRCQEISYPYHYSASSSISSQDSSCGAYLVVESARRAGLSCSSVSGVPGWYCSDHNAISAYPE</sequence>
<keyword evidence="3" id="KW-1185">Reference proteome</keyword>
<protein>
    <submittedName>
        <fullName evidence="2">Uncharacterized protein</fullName>
    </submittedName>
</protein>
<feature type="region of interest" description="Disordered" evidence="1">
    <location>
        <begin position="283"/>
        <end position="305"/>
    </location>
</feature>
<feature type="compositionally biased region" description="Polar residues" evidence="1">
    <location>
        <begin position="283"/>
        <end position="301"/>
    </location>
</feature>
<proteinExistence type="predicted"/>
<evidence type="ECO:0000313" key="3">
    <source>
        <dbReference type="Proteomes" id="UP001642405"/>
    </source>
</evidence>
<dbReference type="EMBL" id="CAWUHB010000066">
    <property type="protein sequence ID" value="CAK7232554.1"/>
    <property type="molecule type" value="Genomic_DNA"/>
</dbReference>